<dbReference type="AlphaFoldDB" id="A0A2D4H6Y2"/>
<reference evidence="1" key="2">
    <citation type="submission" date="2017-11" db="EMBL/GenBank/DDBJ databases">
        <title>Coralsnake Venomics: Analyses of Venom Gland Transcriptomes and Proteomes of Six Brazilian Taxa.</title>
        <authorList>
            <person name="Aird S.D."/>
            <person name="Jorge da Silva N."/>
            <person name="Qiu L."/>
            <person name="Villar-Briones A."/>
            <person name="Aparecida-Saddi V."/>
            <person name="Campos-Telles M.P."/>
            <person name="Grau M."/>
            <person name="Mikheyev A.S."/>
        </authorList>
    </citation>
    <scope>NUCLEOTIDE SEQUENCE</scope>
    <source>
        <tissue evidence="1">Venom_gland</tissue>
    </source>
</reference>
<evidence type="ECO:0000313" key="1">
    <source>
        <dbReference type="EMBL" id="LAA67729.1"/>
    </source>
</evidence>
<name>A0A2D4H6Y2_MICLE</name>
<sequence length="117" mass="13559">MYNLVHKQKPTNDHKKISFKWKNFQIIDKHKSLIRINLVGLSPESSEEKNAGLHVQKLIISIGVSTYFCILPEHFKFLSNTIFLGHLQTWNKSSKEFPIGRISVLSYIQTVCINTIF</sequence>
<protein>
    <submittedName>
        <fullName evidence="1">Uncharacterized protein</fullName>
    </submittedName>
</protein>
<dbReference type="EMBL" id="IACK01004323">
    <property type="protein sequence ID" value="LAA67729.1"/>
    <property type="molecule type" value="Transcribed_RNA"/>
</dbReference>
<accession>A0A2D4H6Y2</accession>
<reference evidence="1" key="1">
    <citation type="submission" date="2017-07" db="EMBL/GenBank/DDBJ databases">
        <authorList>
            <person name="Mikheyev A."/>
            <person name="Grau M."/>
        </authorList>
    </citation>
    <scope>NUCLEOTIDE SEQUENCE</scope>
    <source>
        <tissue evidence="1">Venom_gland</tissue>
    </source>
</reference>
<proteinExistence type="predicted"/>
<organism evidence="1">
    <name type="scientific">Micrurus lemniscatus lemniscatus</name>
    <dbReference type="NCBI Taxonomy" id="129467"/>
    <lineage>
        <taxon>Eukaryota</taxon>
        <taxon>Metazoa</taxon>
        <taxon>Chordata</taxon>
        <taxon>Craniata</taxon>
        <taxon>Vertebrata</taxon>
        <taxon>Euteleostomi</taxon>
        <taxon>Lepidosauria</taxon>
        <taxon>Squamata</taxon>
        <taxon>Bifurcata</taxon>
        <taxon>Unidentata</taxon>
        <taxon>Episquamata</taxon>
        <taxon>Toxicofera</taxon>
        <taxon>Serpentes</taxon>
        <taxon>Colubroidea</taxon>
        <taxon>Elapidae</taxon>
        <taxon>Elapinae</taxon>
        <taxon>Micrurus</taxon>
    </lineage>
</organism>